<reference evidence="8" key="1">
    <citation type="submission" date="2017-11" db="EMBL/GenBank/DDBJ databases">
        <title>Phenotypic and genomic properties of facultatively anaerobic sulfur-reducing natronoarchaea from hypersaline soda lakes.</title>
        <authorList>
            <person name="Sorokin D.Y."/>
            <person name="Kublanov I.V."/>
            <person name="Roman P."/>
            <person name="Sinninghe Damste J.S."/>
            <person name="Golyshin P.N."/>
            <person name="Rojo D."/>
            <person name="Ciordia S."/>
            <person name="Mena M.D.C."/>
            <person name="Ferrer M."/>
            <person name="Messina E."/>
            <person name="Smedile F."/>
            <person name="La Spada G."/>
            <person name="La Cono V."/>
            <person name="Yakimov M.M."/>
        </authorList>
    </citation>
    <scope>NUCLEOTIDE SEQUENCE [LARGE SCALE GENOMIC DNA]</scope>
    <source>
        <strain evidence="8">AArc-Sl</strain>
    </source>
</reference>
<dbReference type="Proteomes" id="UP000263012">
    <property type="component" value="Chromosome"/>
</dbReference>
<evidence type="ECO:0000256" key="4">
    <source>
        <dbReference type="ARBA" id="ARBA00023008"/>
    </source>
</evidence>
<evidence type="ECO:0000313" key="8">
    <source>
        <dbReference type="Proteomes" id="UP000263012"/>
    </source>
</evidence>
<dbReference type="InterPro" id="IPR000923">
    <property type="entry name" value="BlueCu_1"/>
</dbReference>
<accession>A0A343TJF0</accession>
<dbReference type="SUPFAM" id="SSF49503">
    <property type="entry name" value="Cupredoxins"/>
    <property type="match status" value="1"/>
</dbReference>
<feature type="region of interest" description="Disordered" evidence="5">
    <location>
        <begin position="22"/>
        <end position="68"/>
    </location>
</feature>
<dbReference type="KEGG" id="hdf:AArcSl_1593"/>
<gene>
    <name evidence="7" type="ORF">AArcSl_1593</name>
</gene>
<organism evidence="7 8">
    <name type="scientific">Halalkaliarchaeum desulfuricum</name>
    <dbReference type="NCBI Taxonomy" id="2055893"/>
    <lineage>
        <taxon>Archaea</taxon>
        <taxon>Methanobacteriati</taxon>
        <taxon>Methanobacteriota</taxon>
        <taxon>Stenosarchaea group</taxon>
        <taxon>Halobacteria</taxon>
        <taxon>Halobacteriales</taxon>
        <taxon>Haloferacaceae</taxon>
        <taxon>Halalkaliarchaeum</taxon>
    </lineage>
</organism>
<dbReference type="InterPro" id="IPR052721">
    <property type="entry name" value="ET_Amicyanin"/>
</dbReference>
<evidence type="ECO:0000256" key="2">
    <source>
        <dbReference type="ARBA" id="ARBA00022723"/>
    </source>
</evidence>
<dbReference type="OrthoDB" id="186995at2157"/>
<name>A0A343TJF0_9EURY</name>
<feature type="compositionally biased region" description="Acidic residues" evidence="5">
    <location>
        <begin position="29"/>
        <end position="56"/>
    </location>
</feature>
<dbReference type="GO" id="GO:0009055">
    <property type="term" value="F:electron transfer activity"/>
    <property type="evidence" value="ECO:0007669"/>
    <property type="project" value="InterPro"/>
</dbReference>
<evidence type="ECO:0000259" key="6">
    <source>
        <dbReference type="Pfam" id="PF00127"/>
    </source>
</evidence>
<dbReference type="GO" id="GO:0005507">
    <property type="term" value="F:copper ion binding"/>
    <property type="evidence" value="ECO:0007669"/>
    <property type="project" value="InterPro"/>
</dbReference>
<keyword evidence="8" id="KW-1185">Reference proteome</keyword>
<protein>
    <submittedName>
        <fullName evidence="7">Plastocyanin</fullName>
    </submittedName>
</protein>
<feature type="domain" description="Blue (type 1) copper" evidence="6">
    <location>
        <begin position="75"/>
        <end position="172"/>
    </location>
</feature>
<evidence type="ECO:0000256" key="3">
    <source>
        <dbReference type="ARBA" id="ARBA00022982"/>
    </source>
</evidence>
<dbReference type="Gene3D" id="2.60.40.420">
    <property type="entry name" value="Cupredoxins - blue copper proteins"/>
    <property type="match status" value="1"/>
</dbReference>
<dbReference type="RefSeq" id="WP_119817459.1">
    <property type="nucleotide sequence ID" value="NZ_CP025066.1"/>
</dbReference>
<feature type="compositionally biased region" description="Basic and acidic residues" evidence="5">
    <location>
        <begin position="57"/>
        <end position="68"/>
    </location>
</feature>
<evidence type="ECO:0000256" key="1">
    <source>
        <dbReference type="ARBA" id="ARBA00022448"/>
    </source>
</evidence>
<dbReference type="InterPro" id="IPR008972">
    <property type="entry name" value="Cupredoxin"/>
</dbReference>
<dbReference type="InterPro" id="IPR028871">
    <property type="entry name" value="BlueCu_1_BS"/>
</dbReference>
<keyword evidence="3" id="KW-0249">Electron transport</keyword>
<keyword evidence="2" id="KW-0479">Metal-binding</keyword>
<dbReference type="PANTHER" id="PTHR36507:SF1">
    <property type="entry name" value="BLL1555 PROTEIN"/>
    <property type="match status" value="1"/>
</dbReference>
<dbReference type="PANTHER" id="PTHR36507">
    <property type="entry name" value="BLL1555 PROTEIN"/>
    <property type="match status" value="1"/>
</dbReference>
<sequence length="217" mass="24653">MIREQSGRRRFLTVMGTTATVGLAGCVGGDEEPAEEETGEEEHDEEEDHDDDEMEDDHDHGVDHDLGHPVDEFTVEMASMEGAEHFMPHVLHIEVGGTVTWEIADDLEAHDSTAYHPLYDKPLRIPDEDEHWQSPEMDEQGATWERTFDVEGVYDYFCGPHYEDEMIGRVIVGWPDPDPEEQPALAPPEDELLDIEKEMIEMFNENTIPVLEDGNGH</sequence>
<evidence type="ECO:0000313" key="7">
    <source>
        <dbReference type="EMBL" id="AUX09222.1"/>
    </source>
</evidence>
<dbReference type="PROSITE" id="PS00196">
    <property type="entry name" value="COPPER_BLUE"/>
    <property type="match status" value="1"/>
</dbReference>
<proteinExistence type="predicted"/>
<dbReference type="Pfam" id="PF00127">
    <property type="entry name" value="Copper-bind"/>
    <property type="match status" value="1"/>
</dbReference>
<dbReference type="AlphaFoldDB" id="A0A343TJF0"/>
<dbReference type="GeneID" id="37877944"/>
<dbReference type="EMBL" id="CP025066">
    <property type="protein sequence ID" value="AUX09222.1"/>
    <property type="molecule type" value="Genomic_DNA"/>
</dbReference>
<keyword evidence="1" id="KW-0813">Transport</keyword>
<evidence type="ECO:0000256" key="5">
    <source>
        <dbReference type="SAM" id="MobiDB-lite"/>
    </source>
</evidence>
<keyword evidence="4" id="KW-0186">Copper</keyword>
<dbReference type="PROSITE" id="PS51257">
    <property type="entry name" value="PROKAR_LIPOPROTEIN"/>
    <property type="match status" value="1"/>
</dbReference>